<name>A0A4Y2UCT1_ARAVE</name>
<reference evidence="1 2" key="1">
    <citation type="journal article" date="2019" name="Sci. Rep.">
        <title>Orb-weaving spider Araneus ventricosus genome elucidates the spidroin gene catalogue.</title>
        <authorList>
            <person name="Kono N."/>
            <person name="Nakamura H."/>
            <person name="Ohtoshi R."/>
            <person name="Moran D.A.P."/>
            <person name="Shinohara A."/>
            <person name="Yoshida Y."/>
            <person name="Fujiwara M."/>
            <person name="Mori M."/>
            <person name="Tomita M."/>
            <person name="Arakawa K."/>
        </authorList>
    </citation>
    <scope>NUCLEOTIDE SEQUENCE [LARGE SCALE GENOMIC DNA]</scope>
</reference>
<accession>A0A4Y2UCT1</accession>
<evidence type="ECO:0000313" key="2">
    <source>
        <dbReference type="Proteomes" id="UP000499080"/>
    </source>
</evidence>
<sequence>MKDTVAHANRRVAGCYRHHAQMYHQAGVDRWFTPNAIEYSNRTGRFHTPQCSFVVVRTFLLMPFDVISVGKANQGRWNYQKVLNSSCC</sequence>
<protein>
    <submittedName>
        <fullName evidence="1">Uncharacterized protein</fullName>
    </submittedName>
</protein>
<dbReference type="Proteomes" id="UP000499080">
    <property type="component" value="Unassembled WGS sequence"/>
</dbReference>
<proteinExistence type="predicted"/>
<organism evidence="1 2">
    <name type="scientific">Araneus ventricosus</name>
    <name type="common">Orbweaver spider</name>
    <name type="synonym">Epeira ventricosa</name>
    <dbReference type="NCBI Taxonomy" id="182803"/>
    <lineage>
        <taxon>Eukaryota</taxon>
        <taxon>Metazoa</taxon>
        <taxon>Ecdysozoa</taxon>
        <taxon>Arthropoda</taxon>
        <taxon>Chelicerata</taxon>
        <taxon>Arachnida</taxon>
        <taxon>Araneae</taxon>
        <taxon>Araneomorphae</taxon>
        <taxon>Entelegynae</taxon>
        <taxon>Araneoidea</taxon>
        <taxon>Araneidae</taxon>
        <taxon>Araneus</taxon>
    </lineage>
</organism>
<dbReference type="AlphaFoldDB" id="A0A4Y2UCT1"/>
<gene>
    <name evidence="1" type="ORF">AVEN_40915_1</name>
</gene>
<keyword evidence="2" id="KW-1185">Reference proteome</keyword>
<dbReference type="EMBL" id="BGPR01034809">
    <property type="protein sequence ID" value="GBO09357.1"/>
    <property type="molecule type" value="Genomic_DNA"/>
</dbReference>
<comment type="caution">
    <text evidence="1">The sequence shown here is derived from an EMBL/GenBank/DDBJ whole genome shotgun (WGS) entry which is preliminary data.</text>
</comment>
<evidence type="ECO:0000313" key="1">
    <source>
        <dbReference type="EMBL" id="GBO09357.1"/>
    </source>
</evidence>